<dbReference type="SUPFAM" id="SSF55797">
    <property type="entry name" value="PR-1-like"/>
    <property type="match status" value="1"/>
</dbReference>
<reference evidence="4" key="1">
    <citation type="submission" date="2016-10" db="EMBL/GenBank/DDBJ databases">
        <authorList>
            <person name="Varghese N."/>
            <person name="Submissions S."/>
        </authorList>
    </citation>
    <scope>NUCLEOTIDE SEQUENCE [LARGE SCALE GENOMIC DNA]</scope>
    <source>
        <strain evidence="4">DSM 44268</strain>
    </source>
</reference>
<dbReference type="InterPro" id="IPR035940">
    <property type="entry name" value="CAP_sf"/>
</dbReference>
<dbReference type="EMBL" id="FNBT01000008">
    <property type="protein sequence ID" value="SDF87673.1"/>
    <property type="molecule type" value="Genomic_DNA"/>
</dbReference>
<dbReference type="STRING" id="1550231.SAMN05660662_3648"/>
<dbReference type="InterPro" id="IPR014044">
    <property type="entry name" value="CAP_dom"/>
</dbReference>
<dbReference type="CDD" id="cd05379">
    <property type="entry name" value="CAP_bacterial"/>
    <property type="match status" value="1"/>
</dbReference>
<feature type="domain" description="SCP" evidence="2">
    <location>
        <begin position="155"/>
        <end position="268"/>
    </location>
</feature>
<keyword evidence="4" id="KW-1185">Reference proteome</keyword>
<name>A0A1G7PN51_9ACTN</name>
<dbReference type="PANTHER" id="PTHR31157">
    <property type="entry name" value="SCP DOMAIN-CONTAINING PROTEIN"/>
    <property type="match status" value="1"/>
</dbReference>
<evidence type="ECO:0000256" key="1">
    <source>
        <dbReference type="SAM" id="MobiDB-lite"/>
    </source>
</evidence>
<dbReference type="PANTHER" id="PTHR31157:SF1">
    <property type="entry name" value="SCP DOMAIN-CONTAINING PROTEIN"/>
    <property type="match status" value="1"/>
</dbReference>
<dbReference type="Gene3D" id="3.40.33.10">
    <property type="entry name" value="CAP"/>
    <property type="match status" value="1"/>
</dbReference>
<gene>
    <name evidence="3" type="ORF">SAMN05660662_3648</name>
</gene>
<organism evidence="3 4">
    <name type="scientific">Blastococcus aurantiacus</name>
    <dbReference type="NCBI Taxonomy" id="1550231"/>
    <lineage>
        <taxon>Bacteria</taxon>
        <taxon>Bacillati</taxon>
        <taxon>Actinomycetota</taxon>
        <taxon>Actinomycetes</taxon>
        <taxon>Geodermatophilales</taxon>
        <taxon>Geodermatophilaceae</taxon>
        <taxon>Blastococcus</taxon>
    </lineage>
</organism>
<feature type="compositionally biased region" description="Pro residues" evidence="1">
    <location>
        <begin position="74"/>
        <end position="98"/>
    </location>
</feature>
<proteinExistence type="predicted"/>
<protein>
    <submittedName>
        <fullName evidence="3">Uncharacterized conserved protein YkwD, contains CAP (CSP/antigen 5/PR1) domain</fullName>
    </submittedName>
</protein>
<feature type="compositionally biased region" description="Low complexity" evidence="1">
    <location>
        <begin position="99"/>
        <end position="134"/>
    </location>
</feature>
<dbReference type="Proteomes" id="UP000199406">
    <property type="component" value="Unassembled WGS sequence"/>
</dbReference>
<dbReference type="AlphaFoldDB" id="A0A1G7PN51"/>
<evidence type="ECO:0000259" key="2">
    <source>
        <dbReference type="Pfam" id="PF00188"/>
    </source>
</evidence>
<dbReference type="Pfam" id="PF00188">
    <property type="entry name" value="CAP"/>
    <property type="match status" value="1"/>
</dbReference>
<feature type="region of interest" description="Disordered" evidence="1">
    <location>
        <begin position="61"/>
        <end position="147"/>
    </location>
</feature>
<evidence type="ECO:0000313" key="4">
    <source>
        <dbReference type="Proteomes" id="UP000199406"/>
    </source>
</evidence>
<accession>A0A1G7PN51</accession>
<sequence>MVVGLVTGFVIAAPVVSGTVSPSEPRADGDLVVMGLDGRPTSATFASAAAALELDADGTVRVEQTASRAERSPLPVPAPAPIPAPAPAPTPEPAPVAAPAPSAAVPVPAAPKPAAAPARPAPATSAAPRTALPAAPAPPPPAAVPAGSDRAGQVLALVNQARASAGCRPLAADARLAAVAAAHSADMRDRGFFDHVNLAGQSPFDRAGAAGVSARAENIARGQRDPAAVMDSWMNSPGHRANILDCGLTRLGVGIADGGGGPWWTQLFA</sequence>
<evidence type="ECO:0000313" key="3">
    <source>
        <dbReference type="EMBL" id="SDF87673.1"/>
    </source>
</evidence>